<keyword evidence="2" id="KW-0732">Signal</keyword>
<evidence type="ECO:0000256" key="1">
    <source>
        <dbReference type="SAM" id="Phobius"/>
    </source>
</evidence>
<accession>A0AAE1TW76</accession>
<name>A0AAE1TW76_9EUCA</name>
<feature type="signal peptide" evidence="2">
    <location>
        <begin position="1"/>
        <end position="21"/>
    </location>
</feature>
<sequence>MRITYIFLLVVTFDLLSCCWGHGWTQQGRHNNNNISEQFLVTCGPTDLQCKVERTEVNGMLIMLRRECSDTCYPSCRIRGFGINSELCENCCGTNGCNNYYPTSTASSHHSLYLTSVIVASSTSSLFPLVPCVVMVVWWFGVIIGD</sequence>
<evidence type="ECO:0000313" key="4">
    <source>
        <dbReference type="Proteomes" id="UP001292094"/>
    </source>
</evidence>
<evidence type="ECO:0008006" key="5">
    <source>
        <dbReference type="Google" id="ProtNLM"/>
    </source>
</evidence>
<proteinExistence type="predicted"/>
<dbReference type="CDD" id="cd00117">
    <property type="entry name" value="TFP"/>
    <property type="match status" value="1"/>
</dbReference>
<organism evidence="3 4">
    <name type="scientific">Petrolisthes manimaculis</name>
    <dbReference type="NCBI Taxonomy" id="1843537"/>
    <lineage>
        <taxon>Eukaryota</taxon>
        <taxon>Metazoa</taxon>
        <taxon>Ecdysozoa</taxon>
        <taxon>Arthropoda</taxon>
        <taxon>Crustacea</taxon>
        <taxon>Multicrustacea</taxon>
        <taxon>Malacostraca</taxon>
        <taxon>Eumalacostraca</taxon>
        <taxon>Eucarida</taxon>
        <taxon>Decapoda</taxon>
        <taxon>Pleocyemata</taxon>
        <taxon>Anomura</taxon>
        <taxon>Galatheoidea</taxon>
        <taxon>Porcellanidae</taxon>
        <taxon>Petrolisthes</taxon>
    </lineage>
</organism>
<gene>
    <name evidence="3" type="ORF">Pmani_027734</name>
</gene>
<comment type="caution">
    <text evidence="3">The sequence shown here is derived from an EMBL/GenBank/DDBJ whole genome shotgun (WGS) entry which is preliminary data.</text>
</comment>
<dbReference type="Proteomes" id="UP001292094">
    <property type="component" value="Unassembled WGS sequence"/>
</dbReference>
<dbReference type="AlphaFoldDB" id="A0AAE1TW76"/>
<evidence type="ECO:0000256" key="2">
    <source>
        <dbReference type="SAM" id="SignalP"/>
    </source>
</evidence>
<keyword evidence="1" id="KW-0812">Transmembrane</keyword>
<feature type="chain" id="PRO_5042265065" description="Snake toxin/toxin-like domain-containing protein" evidence="2">
    <location>
        <begin position="22"/>
        <end position="146"/>
    </location>
</feature>
<protein>
    <recommendedName>
        <fullName evidence="5">Snake toxin/toxin-like domain-containing protein</fullName>
    </recommendedName>
</protein>
<dbReference type="EMBL" id="JAWZYT010003130">
    <property type="protein sequence ID" value="KAK4300032.1"/>
    <property type="molecule type" value="Genomic_DNA"/>
</dbReference>
<keyword evidence="4" id="KW-1185">Reference proteome</keyword>
<keyword evidence="1" id="KW-0472">Membrane</keyword>
<evidence type="ECO:0000313" key="3">
    <source>
        <dbReference type="EMBL" id="KAK4300032.1"/>
    </source>
</evidence>
<keyword evidence="1" id="KW-1133">Transmembrane helix</keyword>
<feature type="transmembrane region" description="Helical" evidence="1">
    <location>
        <begin position="126"/>
        <end position="145"/>
    </location>
</feature>
<reference evidence="3" key="1">
    <citation type="submission" date="2023-11" db="EMBL/GenBank/DDBJ databases">
        <title>Genome assemblies of two species of porcelain crab, Petrolisthes cinctipes and Petrolisthes manimaculis (Anomura: Porcellanidae).</title>
        <authorList>
            <person name="Angst P."/>
        </authorList>
    </citation>
    <scope>NUCLEOTIDE SEQUENCE</scope>
    <source>
        <strain evidence="3">PB745_02</strain>
        <tissue evidence="3">Gill</tissue>
    </source>
</reference>